<dbReference type="Gene3D" id="3.40.50.300">
    <property type="entry name" value="P-loop containing nucleotide triphosphate hydrolases"/>
    <property type="match status" value="1"/>
</dbReference>
<comment type="caution">
    <text evidence="5">The sequence shown here is derived from an EMBL/GenBank/DDBJ whole genome shotgun (WGS) entry which is preliminary data.</text>
</comment>
<sequence>MIRIRGLRKHLGTRQVLDGVDLDIAAGETVVVMGRSGTGKSVLLKHIIGLMKPDAGSIEVEGQEIVGMGERELDAVRRRFGMLFQSAALFDSLTVGENVGVGLREHQRLPEPEVRRRVAERLEWVGLSGVEAMKPGSLSGGMRKRVGLARAIAMDPQYILYDEPTTGLDPIMADAIDGLIRGMQQRLSVTSVVVTHDMTSAYKVADRMAMLHDGKIVFTGTPDEVRATTHPMVRQFVAGSSTGPIRPL</sequence>
<keyword evidence="3 5" id="KW-0067">ATP-binding</keyword>
<dbReference type="InterPro" id="IPR003593">
    <property type="entry name" value="AAA+_ATPase"/>
</dbReference>
<evidence type="ECO:0000259" key="4">
    <source>
        <dbReference type="PROSITE" id="PS50893"/>
    </source>
</evidence>
<evidence type="ECO:0000256" key="1">
    <source>
        <dbReference type="ARBA" id="ARBA00022448"/>
    </source>
</evidence>
<evidence type="ECO:0000313" key="6">
    <source>
        <dbReference type="Proteomes" id="UP000319771"/>
    </source>
</evidence>
<dbReference type="AlphaFoldDB" id="A0A538UDF5"/>
<dbReference type="InterPro" id="IPR003439">
    <property type="entry name" value="ABC_transporter-like_ATP-bd"/>
</dbReference>
<dbReference type="GO" id="GO:0016887">
    <property type="term" value="F:ATP hydrolysis activity"/>
    <property type="evidence" value="ECO:0007669"/>
    <property type="project" value="InterPro"/>
</dbReference>
<dbReference type="GO" id="GO:0005524">
    <property type="term" value="F:ATP binding"/>
    <property type="evidence" value="ECO:0007669"/>
    <property type="project" value="UniProtKB-KW"/>
</dbReference>
<proteinExistence type="predicted"/>
<dbReference type="SMART" id="SM00382">
    <property type="entry name" value="AAA"/>
    <property type="match status" value="1"/>
</dbReference>
<keyword evidence="1" id="KW-0813">Transport</keyword>
<evidence type="ECO:0000256" key="2">
    <source>
        <dbReference type="ARBA" id="ARBA00022741"/>
    </source>
</evidence>
<protein>
    <submittedName>
        <fullName evidence="5">ABC transporter ATP-binding protein</fullName>
    </submittedName>
</protein>
<dbReference type="SUPFAM" id="SSF52540">
    <property type="entry name" value="P-loop containing nucleoside triphosphate hydrolases"/>
    <property type="match status" value="1"/>
</dbReference>
<dbReference type="PANTHER" id="PTHR43023:SF6">
    <property type="entry name" value="INTERMEMBRANE PHOSPHOLIPID TRANSPORT SYSTEM ATP-BINDING PROTEIN MLAF"/>
    <property type="match status" value="1"/>
</dbReference>
<gene>
    <name evidence="5" type="ORF">E6K81_02520</name>
</gene>
<dbReference type="PROSITE" id="PS00211">
    <property type="entry name" value="ABC_TRANSPORTER_1"/>
    <property type="match status" value="1"/>
</dbReference>
<accession>A0A538UDF5</accession>
<dbReference type="InterPro" id="IPR027417">
    <property type="entry name" value="P-loop_NTPase"/>
</dbReference>
<feature type="domain" description="ABC transporter" evidence="4">
    <location>
        <begin position="2"/>
        <end position="238"/>
    </location>
</feature>
<dbReference type="Pfam" id="PF00005">
    <property type="entry name" value="ABC_tran"/>
    <property type="match status" value="1"/>
</dbReference>
<dbReference type="PROSITE" id="PS50893">
    <property type="entry name" value="ABC_TRANSPORTER_2"/>
    <property type="match status" value="1"/>
</dbReference>
<dbReference type="InterPro" id="IPR017871">
    <property type="entry name" value="ABC_transporter-like_CS"/>
</dbReference>
<keyword evidence="2" id="KW-0547">Nucleotide-binding</keyword>
<dbReference type="CDD" id="cd03261">
    <property type="entry name" value="ABC_Org_Solvent_Resistant"/>
    <property type="match status" value="1"/>
</dbReference>
<dbReference type="EMBL" id="VBPB01000036">
    <property type="protein sequence ID" value="TMQ73867.1"/>
    <property type="molecule type" value="Genomic_DNA"/>
</dbReference>
<evidence type="ECO:0000256" key="3">
    <source>
        <dbReference type="ARBA" id="ARBA00022840"/>
    </source>
</evidence>
<dbReference type="PANTHER" id="PTHR43023">
    <property type="entry name" value="PROTEIN TRIGALACTOSYLDIACYLGLYCEROL 3, CHLOROPLASTIC"/>
    <property type="match status" value="1"/>
</dbReference>
<dbReference type="Proteomes" id="UP000319771">
    <property type="component" value="Unassembled WGS sequence"/>
</dbReference>
<reference evidence="5 6" key="1">
    <citation type="journal article" date="2019" name="Nat. Microbiol.">
        <title>Mediterranean grassland soil C-N compound turnover is dependent on rainfall and depth, and is mediated by genomically divergent microorganisms.</title>
        <authorList>
            <person name="Diamond S."/>
            <person name="Andeer P.F."/>
            <person name="Li Z."/>
            <person name="Crits-Christoph A."/>
            <person name="Burstein D."/>
            <person name="Anantharaman K."/>
            <person name="Lane K.R."/>
            <person name="Thomas B.C."/>
            <person name="Pan C."/>
            <person name="Northen T.R."/>
            <person name="Banfield J.F."/>
        </authorList>
    </citation>
    <scope>NUCLEOTIDE SEQUENCE [LARGE SCALE GENOMIC DNA]</scope>
    <source>
        <strain evidence="5">WS_11</strain>
    </source>
</reference>
<name>A0A538UDF5_UNCEI</name>
<organism evidence="5 6">
    <name type="scientific">Eiseniibacteriota bacterium</name>
    <dbReference type="NCBI Taxonomy" id="2212470"/>
    <lineage>
        <taxon>Bacteria</taxon>
        <taxon>Candidatus Eiseniibacteriota</taxon>
    </lineage>
</organism>
<evidence type="ECO:0000313" key="5">
    <source>
        <dbReference type="EMBL" id="TMQ73867.1"/>
    </source>
</evidence>